<keyword evidence="12" id="KW-1185">Reference proteome</keyword>
<dbReference type="SMART" id="SM00387">
    <property type="entry name" value="HATPase_c"/>
    <property type="match status" value="1"/>
</dbReference>
<evidence type="ECO:0000256" key="4">
    <source>
        <dbReference type="ARBA" id="ARBA00022679"/>
    </source>
</evidence>
<evidence type="ECO:0000313" key="11">
    <source>
        <dbReference type="EMBL" id="TDQ51272.1"/>
    </source>
</evidence>
<dbReference type="PANTHER" id="PTHR43065">
    <property type="entry name" value="SENSOR HISTIDINE KINASE"/>
    <property type="match status" value="1"/>
</dbReference>
<dbReference type="InterPro" id="IPR013767">
    <property type="entry name" value="PAS_fold"/>
</dbReference>
<evidence type="ECO:0000259" key="10">
    <source>
        <dbReference type="PROSITE" id="PS50109"/>
    </source>
</evidence>
<dbReference type="InterPro" id="IPR003594">
    <property type="entry name" value="HATPase_dom"/>
</dbReference>
<reference evidence="11 12" key="1">
    <citation type="submission" date="2019-03" db="EMBL/GenBank/DDBJ databases">
        <title>Genomic Encyclopedia of Type Strains, Phase IV (KMG-IV): sequencing the most valuable type-strain genomes for metagenomic binning, comparative biology and taxonomic classification.</title>
        <authorList>
            <person name="Goeker M."/>
        </authorList>
    </citation>
    <scope>NUCLEOTIDE SEQUENCE [LARGE SCALE GENOMIC DNA]</scope>
    <source>
        <strain evidence="11 12">DSM 103792</strain>
    </source>
</reference>
<feature type="transmembrane region" description="Helical" evidence="9">
    <location>
        <begin position="65"/>
        <end position="81"/>
    </location>
</feature>
<keyword evidence="6 11" id="KW-0418">Kinase</keyword>
<sequence>MSRRPPPALIRAREHKGTREHYTWRALVMFNLYRFMVAAGMLVVFEFQLGPQILGHDTPDLFRQAAYTYFTLTLLTIPLLYRRQPGYRTQVVIMAVIDIIAITVVMHASGGLSTGLGALLAVSITTTSLLLARPWAIAFAAAASLAIVTEHSYAFFQGERNLTTFTQAGILGATFFAMSALALMLARRIRESEEVAEASRASLAKLERLNEHIIQYMNTGVLVIDRQGRIQLINHAAWTMLGLPQGVQQLPLEDVSVALAKQVRHWRRNPEMKVVPFSVGATLPDLMPTFTSLGADQNLTLIFLEDTSKTTQQATQMKLASLGRLTASIAHEIRNPLGALSHAAQLLKESQEIGTADQRLVDIIGKHSARMNNIIENILQLSQRQPSKMETIQLHSFLNNFLDDFRVGRDPVPEIHLDINPRDATAMFDIGQLIQVLTNLCENGIRYSIRKVNRPLLEIHAGLDATNQRPFIDVIDYGEGIAPEIAEKMFEPFFTTSGKGLGLGLYLARELCEANQAQLNYIPIPTGGTCFRISFAPIRRILPAL</sequence>
<protein>
    <recommendedName>
        <fullName evidence="2">histidine kinase</fullName>
        <ecNumber evidence="2">2.7.13.3</ecNumber>
    </recommendedName>
</protein>
<comment type="caution">
    <text evidence="11">The sequence shown here is derived from an EMBL/GenBank/DDBJ whole genome shotgun (WGS) entry which is preliminary data.</text>
</comment>
<keyword evidence="8" id="KW-0902">Two-component regulatory system</keyword>
<dbReference type="InterPro" id="IPR035965">
    <property type="entry name" value="PAS-like_dom_sf"/>
</dbReference>
<keyword evidence="9" id="KW-1133">Transmembrane helix</keyword>
<comment type="catalytic activity">
    <reaction evidence="1">
        <text>ATP + protein L-histidine = ADP + protein N-phospho-L-histidine.</text>
        <dbReference type="EC" id="2.7.13.3"/>
    </reaction>
</comment>
<dbReference type="Gene3D" id="1.10.287.130">
    <property type="match status" value="1"/>
</dbReference>
<evidence type="ECO:0000256" key="9">
    <source>
        <dbReference type="SAM" id="Phobius"/>
    </source>
</evidence>
<feature type="domain" description="Histidine kinase" evidence="10">
    <location>
        <begin position="328"/>
        <end position="539"/>
    </location>
</feature>
<dbReference type="SUPFAM" id="SSF55874">
    <property type="entry name" value="ATPase domain of HSP90 chaperone/DNA topoisomerase II/histidine kinase"/>
    <property type="match status" value="1"/>
</dbReference>
<keyword evidence="3" id="KW-0597">Phosphoprotein</keyword>
<name>A0A4R6UVK3_9GAMM</name>
<dbReference type="AlphaFoldDB" id="A0A4R6UVK3"/>
<dbReference type="SUPFAM" id="SSF55785">
    <property type="entry name" value="PYP-like sensor domain (PAS domain)"/>
    <property type="match status" value="1"/>
</dbReference>
<evidence type="ECO:0000256" key="2">
    <source>
        <dbReference type="ARBA" id="ARBA00012438"/>
    </source>
</evidence>
<dbReference type="RefSeq" id="WP_133587125.1">
    <property type="nucleotide sequence ID" value="NZ_CP037953.1"/>
</dbReference>
<dbReference type="SMART" id="SM00388">
    <property type="entry name" value="HisKA"/>
    <property type="match status" value="1"/>
</dbReference>
<keyword evidence="9" id="KW-0472">Membrane</keyword>
<dbReference type="OrthoDB" id="9815750at2"/>
<evidence type="ECO:0000313" key="12">
    <source>
        <dbReference type="Proteomes" id="UP000295375"/>
    </source>
</evidence>
<keyword evidence="7" id="KW-0067">ATP-binding</keyword>
<dbReference type="Gene3D" id="3.30.450.20">
    <property type="entry name" value="PAS domain"/>
    <property type="match status" value="1"/>
</dbReference>
<feature type="transmembrane region" description="Helical" evidence="9">
    <location>
        <begin position="21"/>
        <end position="45"/>
    </location>
</feature>
<feature type="transmembrane region" description="Helical" evidence="9">
    <location>
        <begin position="168"/>
        <end position="186"/>
    </location>
</feature>
<dbReference type="PANTHER" id="PTHR43065:SF52">
    <property type="entry name" value="SENSOR PROTEIN KINASE PILS"/>
    <property type="match status" value="1"/>
</dbReference>
<proteinExistence type="predicted"/>
<dbReference type="CDD" id="cd00082">
    <property type="entry name" value="HisKA"/>
    <property type="match status" value="1"/>
</dbReference>
<dbReference type="Pfam" id="PF00989">
    <property type="entry name" value="PAS"/>
    <property type="match status" value="1"/>
</dbReference>
<accession>A0A4R6UVK3</accession>
<feature type="transmembrane region" description="Helical" evidence="9">
    <location>
        <begin position="135"/>
        <end position="156"/>
    </location>
</feature>
<evidence type="ECO:0000256" key="6">
    <source>
        <dbReference type="ARBA" id="ARBA00022777"/>
    </source>
</evidence>
<dbReference type="InterPro" id="IPR003661">
    <property type="entry name" value="HisK_dim/P_dom"/>
</dbReference>
<dbReference type="InterPro" id="IPR004358">
    <property type="entry name" value="Sig_transdc_His_kin-like_C"/>
</dbReference>
<dbReference type="Proteomes" id="UP000295375">
    <property type="component" value="Unassembled WGS sequence"/>
</dbReference>
<dbReference type="Gene3D" id="3.30.565.10">
    <property type="entry name" value="Histidine kinase-like ATPase, C-terminal domain"/>
    <property type="match status" value="1"/>
</dbReference>
<dbReference type="Pfam" id="PF00512">
    <property type="entry name" value="HisKA"/>
    <property type="match status" value="1"/>
</dbReference>
<dbReference type="SUPFAM" id="SSF47384">
    <property type="entry name" value="Homodimeric domain of signal transducing histidine kinase"/>
    <property type="match status" value="1"/>
</dbReference>
<feature type="transmembrane region" description="Helical" evidence="9">
    <location>
        <begin position="93"/>
        <end position="123"/>
    </location>
</feature>
<dbReference type="EMBL" id="SNYM01000001">
    <property type="protein sequence ID" value="TDQ51272.1"/>
    <property type="molecule type" value="Genomic_DNA"/>
</dbReference>
<dbReference type="InterPro" id="IPR036890">
    <property type="entry name" value="HATPase_C_sf"/>
</dbReference>
<dbReference type="GO" id="GO:0000155">
    <property type="term" value="F:phosphorelay sensor kinase activity"/>
    <property type="evidence" value="ECO:0007669"/>
    <property type="project" value="InterPro"/>
</dbReference>
<dbReference type="Pfam" id="PF25323">
    <property type="entry name" value="6TM_PilS"/>
    <property type="match status" value="1"/>
</dbReference>
<dbReference type="Pfam" id="PF02518">
    <property type="entry name" value="HATPase_c"/>
    <property type="match status" value="1"/>
</dbReference>
<dbReference type="PROSITE" id="PS50109">
    <property type="entry name" value="HIS_KIN"/>
    <property type="match status" value="1"/>
</dbReference>
<keyword evidence="5" id="KW-0547">Nucleotide-binding</keyword>
<dbReference type="InterPro" id="IPR005467">
    <property type="entry name" value="His_kinase_dom"/>
</dbReference>
<gene>
    <name evidence="11" type="ORF">EV696_101245</name>
</gene>
<keyword evidence="9" id="KW-0812">Transmembrane</keyword>
<evidence type="ECO:0000256" key="8">
    <source>
        <dbReference type="ARBA" id="ARBA00023012"/>
    </source>
</evidence>
<dbReference type="InterPro" id="IPR036097">
    <property type="entry name" value="HisK_dim/P_sf"/>
</dbReference>
<keyword evidence="4" id="KW-0808">Transferase</keyword>
<dbReference type="PRINTS" id="PR00344">
    <property type="entry name" value="BCTRLSENSOR"/>
</dbReference>
<dbReference type="GO" id="GO:0005524">
    <property type="term" value="F:ATP binding"/>
    <property type="evidence" value="ECO:0007669"/>
    <property type="project" value="UniProtKB-KW"/>
</dbReference>
<evidence type="ECO:0000256" key="1">
    <source>
        <dbReference type="ARBA" id="ARBA00000085"/>
    </source>
</evidence>
<evidence type="ECO:0000256" key="5">
    <source>
        <dbReference type="ARBA" id="ARBA00022741"/>
    </source>
</evidence>
<evidence type="ECO:0000256" key="3">
    <source>
        <dbReference type="ARBA" id="ARBA00022553"/>
    </source>
</evidence>
<dbReference type="EC" id="2.7.13.3" evidence="2"/>
<organism evidence="11 12">
    <name type="scientific">Permianibacter aggregans</name>
    <dbReference type="NCBI Taxonomy" id="1510150"/>
    <lineage>
        <taxon>Bacteria</taxon>
        <taxon>Pseudomonadati</taxon>
        <taxon>Pseudomonadota</taxon>
        <taxon>Gammaproteobacteria</taxon>
        <taxon>Pseudomonadales</taxon>
        <taxon>Pseudomonadaceae</taxon>
        <taxon>Permianibacter</taxon>
    </lineage>
</organism>
<evidence type="ECO:0000256" key="7">
    <source>
        <dbReference type="ARBA" id="ARBA00022840"/>
    </source>
</evidence>
<dbReference type="GO" id="GO:0006355">
    <property type="term" value="P:regulation of DNA-templated transcription"/>
    <property type="evidence" value="ECO:0007669"/>
    <property type="project" value="InterPro"/>
</dbReference>